<keyword evidence="11" id="KW-0106">Calcium</keyword>
<feature type="transmembrane region" description="Helical" evidence="25">
    <location>
        <begin position="931"/>
        <end position="953"/>
    </location>
</feature>
<comment type="catalytic activity">
    <reaction evidence="20">
        <text>Na(+)(in) = Na(+)(out)</text>
        <dbReference type="Rhea" id="RHEA:34963"/>
        <dbReference type="ChEBI" id="CHEBI:29101"/>
    </reaction>
    <physiologicalReaction direction="right-to-left" evidence="20">
        <dbReference type="Rhea" id="RHEA:34965"/>
    </physiologicalReaction>
</comment>
<keyword evidence="28" id="KW-1185">Reference proteome</keyword>
<feature type="transmembrane region" description="Helical" evidence="25">
    <location>
        <begin position="884"/>
        <end position="910"/>
    </location>
</feature>
<evidence type="ECO:0000256" key="14">
    <source>
        <dbReference type="ARBA" id="ARBA00023054"/>
    </source>
</evidence>
<feature type="domain" description="Ion transport" evidence="26">
    <location>
        <begin position="479"/>
        <end position="700"/>
    </location>
</feature>
<dbReference type="GO" id="GO:0055038">
    <property type="term" value="C:recycling endosome membrane"/>
    <property type="evidence" value="ECO:0007669"/>
    <property type="project" value="UniProtKB-SubCell"/>
</dbReference>
<evidence type="ECO:0000256" key="11">
    <source>
        <dbReference type="ARBA" id="ARBA00022837"/>
    </source>
</evidence>
<keyword evidence="10" id="KW-0967">Endosome</keyword>
<dbReference type="OrthoDB" id="10068803at2759"/>
<keyword evidence="17" id="KW-0458">Lysosome</keyword>
<feature type="transmembrane region" description="Helical" evidence="25">
    <location>
        <begin position="604"/>
        <end position="628"/>
    </location>
</feature>
<evidence type="ECO:0000259" key="26">
    <source>
        <dbReference type="Pfam" id="PF00520"/>
    </source>
</evidence>
<evidence type="ECO:0000256" key="13">
    <source>
        <dbReference type="ARBA" id="ARBA00022989"/>
    </source>
</evidence>
<name>A0A9Q1D9Q8_CONCO</name>
<feature type="transmembrane region" description="Helical" evidence="25">
    <location>
        <begin position="667"/>
        <end position="692"/>
    </location>
</feature>
<feature type="transmembrane region" description="Helical" evidence="25">
    <location>
        <begin position="817"/>
        <end position="837"/>
    </location>
</feature>
<dbReference type="GO" id="GO:0005765">
    <property type="term" value="C:lysosomal membrane"/>
    <property type="evidence" value="ECO:0007669"/>
    <property type="project" value="UniProtKB-SubCell"/>
</dbReference>
<evidence type="ECO:0000256" key="5">
    <source>
        <dbReference type="ARBA" id="ARBA00022448"/>
    </source>
</evidence>
<dbReference type="FunFam" id="1.10.287.70:FF:000071">
    <property type="entry name" value="Two pore calcium channel protein 1"/>
    <property type="match status" value="1"/>
</dbReference>
<evidence type="ECO:0000256" key="15">
    <source>
        <dbReference type="ARBA" id="ARBA00023065"/>
    </source>
</evidence>
<keyword evidence="5" id="KW-0813">Transport</keyword>
<evidence type="ECO:0000256" key="20">
    <source>
        <dbReference type="ARBA" id="ARBA00051945"/>
    </source>
</evidence>
<evidence type="ECO:0000256" key="19">
    <source>
        <dbReference type="ARBA" id="ARBA00044615"/>
    </source>
</evidence>
<evidence type="ECO:0000256" key="8">
    <source>
        <dbReference type="ARBA" id="ARBA00022692"/>
    </source>
</evidence>
<comment type="subcellular location">
    <subcellularLocation>
        <location evidence="3">Early endosome membrane</location>
        <topology evidence="3">Multi-pass membrane protein</topology>
    </subcellularLocation>
    <subcellularLocation>
        <location evidence="1">Lysosome membrane</location>
        <topology evidence="1">Multi-pass membrane protein</topology>
    </subcellularLocation>
    <subcellularLocation>
        <location evidence="2">Recycling endosome membrane</location>
        <topology evidence="2">Multi-pass membrane protein</topology>
    </subcellularLocation>
</comment>
<feature type="transmembrane region" description="Helical" evidence="25">
    <location>
        <begin position="1038"/>
        <end position="1063"/>
    </location>
</feature>
<evidence type="ECO:0000256" key="9">
    <source>
        <dbReference type="ARBA" id="ARBA00022737"/>
    </source>
</evidence>
<dbReference type="SUPFAM" id="SSF81324">
    <property type="entry name" value="Voltage-gated potassium channels"/>
    <property type="match status" value="2"/>
</dbReference>
<evidence type="ECO:0000256" key="16">
    <source>
        <dbReference type="ARBA" id="ARBA00023136"/>
    </source>
</evidence>
<dbReference type="PANTHER" id="PTHR46474">
    <property type="entry name" value="TWO PORE CALCIUM CHANNEL PROTEIN 1"/>
    <property type="match status" value="1"/>
</dbReference>
<feature type="transmembrane region" description="Helical" evidence="25">
    <location>
        <begin position="849"/>
        <end position="872"/>
    </location>
</feature>
<dbReference type="Gene3D" id="1.10.287.70">
    <property type="match status" value="2"/>
</dbReference>
<evidence type="ECO:0000256" key="2">
    <source>
        <dbReference type="ARBA" id="ARBA00004195"/>
    </source>
</evidence>
<keyword evidence="8 25" id="KW-0812">Transmembrane</keyword>
<dbReference type="PANTHER" id="PTHR46474:SF1">
    <property type="entry name" value="TWO PORE CHANNEL PROTEIN 1"/>
    <property type="match status" value="1"/>
</dbReference>
<evidence type="ECO:0000256" key="22">
    <source>
        <dbReference type="ARBA" id="ARBA00066252"/>
    </source>
</evidence>
<evidence type="ECO:0000256" key="4">
    <source>
        <dbReference type="ARBA" id="ARBA00009286"/>
    </source>
</evidence>
<organism evidence="27 28">
    <name type="scientific">Conger conger</name>
    <name type="common">Conger eel</name>
    <name type="synonym">Muraena conger</name>
    <dbReference type="NCBI Taxonomy" id="82655"/>
    <lineage>
        <taxon>Eukaryota</taxon>
        <taxon>Metazoa</taxon>
        <taxon>Chordata</taxon>
        <taxon>Craniata</taxon>
        <taxon>Vertebrata</taxon>
        <taxon>Euteleostomi</taxon>
        <taxon>Actinopterygii</taxon>
        <taxon>Neopterygii</taxon>
        <taxon>Teleostei</taxon>
        <taxon>Anguilliformes</taxon>
        <taxon>Congridae</taxon>
        <taxon>Conger</taxon>
    </lineage>
</organism>
<evidence type="ECO:0000256" key="10">
    <source>
        <dbReference type="ARBA" id="ARBA00022753"/>
    </source>
</evidence>
<feature type="coiled-coil region" evidence="24">
    <location>
        <begin position="240"/>
        <end position="359"/>
    </location>
</feature>
<evidence type="ECO:0000256" key="1">
    <source>
        <dbReference type="ARBA" id="ARBA00004155"/>
    </source>
</evidence>
<feature type="domain" description="Ion transport" evidence="26">
    <location>
        <begin position="813"/>
        <end position="1063"/>
    </location>
</feature>
<evidence type="ECO:0000256" key="6">
    <source>
        <dbReference type="ARBA" id="ARBA00022568"/>
    </source>
</evidence>
<keyword evidence="15" id="KW-0406">Ion transport</keyword>
<feature type="transmembrane region" description="Helical" evidence="25">
    <location>
        <begin position="634"/>
        <end position="655"/>
    </location>
</feature>
<dbReference type="GO" id="GO:0034702">
    <property type="term" value="C:monoatomic ion channel complex"/>
    <property type="evidence" value="ECO:0007669"/>
    <property type="project" value="UniProtKB-KW"/>
</dbReference>
<evidence type="ECO:0000256" key="18">
    <source>
        <dbReference type="ARBA" id="ARBA00023303"/>
    </source>
</evidence>
<evidence type="ECO:0000256" key="7">
    <source>
        <dbReference type="ARBA" id="ARBA00022673"/>
    </source>
</evidence>
<evidence type="ECO:0000256" key="21">
    <source>
        <dbReference type="ARBA" id="ARBA00058420"/>
    </source>
</evidence>
<comment type="catalytic activity">
    <reaction evidence="19">
        <text>Ca(2+)(in) = Ca(2+)(out)</text>
        <dbReference type="Rhea" id="RHEA:29671"/>
        <dbReference type="ChEBI" id="CHEBI:29108"/>
    </reaction>
    <physiologicalReaction direction="right-to-left" evidence="19">
        <dbReference type="Rhea" id="RHEA:29673"/>
    </physiologicalReaction>
</comment>
<keyword evidence="13 25" id="KW-1133">Transmembrane helix</keyword>
<keyword evidence="7" id="KW-0107">Calcium channel</keyword>
<keyword evidence="16 25" id="KW-0472">Membrane</keyword>
<evidence type="ECO:0000256" key="3">
    <source>
        <dbReference type="ARBA" id="ARBA00004520"/>
    </source>
</evidence>
<dbReference type="GO" id="GO:0015280">
    <property type="term" value="F:ligand-gated sodium channel activity"/>
    <property type="evidence" value="ECO:0007669"/>
    <property type="project" value="UniProtKB-ARBA"/>
</dbReference>
<dbReference type="GO" id="GO:0005262">
    <property type="term" value="F:calcium channel activity"/>
    <property type="evidence" value="ECO:0007669"/>
    <property type="project" value="UniProtKB-KW"/>
</dbReference>
<dbReference type="GO" id="GO:0075509">
    <property type="term" value="P:endocytosis involved in viral entry into host cell"/>
    <property type="evidence" value="ECO:0007669"/>
    <property type="project" value="UniProtKB-ARBA"/>
</dbReference>
<keyword evidence="18" id="KW-0407">Ion channel</keyword>
<gene>
    <name evidence="27" type="ORF">COCON_G00155770</name>
</gene>
<evidence type="ECO:0000313" key="28">
    <source>
        <dbReference type="Proteomes" id="UP001152803"/>
    </source>
</evidence>
<comment type="similarity">
    <text evidence="4">Belongs to the calcium channel alpha-1 subunit (TC 1.A.1.11) family. Two pore calcium channel subfamily.</text>
</comment>
<evidence type="ECO:0000256" key="12">
    <source>
        <dbReference type="ARBA" id="ARBA00022882"/>
    </source>
</evidence>
<evidence type="ECO:0000256" key="23">
    <source>
        <dbReference type="ARBA" id="ARBA00081391"/>
    </source>
</evidence>
<dbReference type="GO" id="GO:0097682">
    <property type="term" value="F:intracellularly phosphatidylinositol-3,5-bisphosphate-gated monatomic cation channel activity"/>
    <property type="evidence" value="ECO:0007669"/>
    <property type="project" value="UniProtKB-ARBA"/>
</dbReference>
<dbReference type="FunFam" id="1.10.287.70:FF:000062">
    <property type="entry name" value="Two pore calcium channel protein 1"/>
    <property type="match status" value="1"/>
</dbReference>
<reference evidence="27" key="1">
    <citation type="journal article" date="2023" name="Science">
        <title>Genome structures resolve the early diversification of teleost fishes.</title>
        <authorList>
            <person name="Parey E."/>
            <person name="Louis A."/>
            <person name="Montfort J."/>
            <person name="Bouchez O."/>
            <person name="Roques C."/>
            <person name="Iampietro C."/>
            <person name="Lluch J."/>
            <person name="Castinel A."/>
            <person name="Donnadieu C."/>
            <person name="Desvignes T."/>
            <person name="Floi Bucao C."/>
            <person name="Jouanno E."/>
            <person name="Wen M."/>
            <person name="Mejri S."/>
            <person name="Dirks R."/>
            <person name="Jansen H."/>
            <person name="Henkel C."/>
            <person name="Chen W.J."/>
            <person name="Zahm M."/>
            <person name="Cabau C."/>
            <person name="Klopp C."/>
            <person name="Thompson A.W."/>
            <person name="Robinson-Rechavi M."/>
            <person name="Braasch I."/>
            <person name="Lecointre G."/>
            <person name="Bobe J."/>
            <person name="Postlethwait J.H."/>
            <person name="Berthelot C."/>
            <person name="Roest Crollius H."/>
            <person name="Guiguen Y."/>
        </authorList>
    </citation>
    <scope>NUCLEOTIDE SEQUENCE</scope>
    <source>
        <strain evidence="27">Concon-B</strain>
    </source>
</reference>
<dbReference type="Gene3D" id="1.20.120.350">
    <property type="entry name" value="Voltage-gated potassium channels. Chain C"/>
    <property type="match status" value="1"/>
</dbReference>
<dbReference type="GO" id="GO:0031901">
    <property type="term" value="C:early endosome membrane"/>
    <property type="evidence" value="ECO:0007669"/>
    <property type="project" value="UniProtKB-SubCell"/>
</dbReference>
<evidence type="ECO:0000256" key="17">
    <source>
        <dbReference type="ARBA" id="ARBA00023228"/>
    </source>
</evidence>
<dbReference type="InterPro" id="IPR027359">
    <property type="entry name" value="Volt_channel_dom_sf"/>
</dbReference>
<comment type="subunit">
    <text evidence="22">Dimer. Interacts with MTOR; the interaction is required for TPCN1 ATP sensitivity. Interacts with STX7, STX8 and STX12. Interacts with JPT2. Found in a complex with LSM12, TPCN1 and TPCN2.</text>
</comment>
<dbReference type="InterPro" id="IPR005821">
    <property type="entry name" value="Ion_trans_dom"/>
</dbReference>
<dbReference type="InterPro" id="IPR028801">
    <property type="entry name" value="TPC1_animal"/>
</dbReference>
<dbReference type="AlphaFoldDB" id="A0A9Q1D9Q8"/>
<comment type="caution">
    <text evidence="27">The sequence shown here is derived from an EMBL/GenBank/DDBJ whole genome shotgun (WGS) entry which is preliminary data.</text>
</comment>
<dbReference type="Proteomes" id="UP001152803">
    <property type="component" value="Unassembled WGS sequence"/>
</dbReference>
<dbReference type="EMBL" id="JAFJMO010000011">
    <property type="protein sequence ID" value="KAJ8263120.1"/>
    <property type="molecule type" value="Genomic_DNA"/>
</dbReference>
<dbReference type="GO" id="GO:0022832">
    <property type="term" value="F:voltage-gated channel activity"/>
    <property type="evidence" value="ECO:0007669"/>
    <property type="project" value="InterPro"/>
</dbReference>
<dbReference type="GO" id="GO:0042802">
    <property type="term" value="F:identical protein binding"/>
    <property type="evidence" value="ECO:0007669"/>
    <property type="project" value="UniProtKB-ARBA"/>
</dbReference>
<sequence length="1196" mass="138605">MFSKISNESVKILNLSGDQVKTLQIERTVKILDECIWKVETAFLLQTILVSLERISAGLWGGLMRVLQEHLLLEESFATQEQRSLEEQSKEGKIHLEGLEQALCGSFQNVLRYLRTHPSGCQGLSREASDKGSQKLVEGLKGLQGLLRERLLVSPTEEQVERDRSLYIDELSLRHRNNMEVVSTLEEDVAATTKDKDAETLKKSKVIRKLKNSMLQREKISEDFVIRMLQDLENQNLSHRKTSEGRRANMQQEINQLRMQLNNLITENREVEMALRRRRNKVESEIENWIQKYDADVGEKQVELEEVSVYYAQESEELQELEEHYSVLELEYSQIMEERRLAQEQKEEEERELVIKEQNAVIIQAHWRGFQMMADCEDDDVPLIFTWDDASCGLLSEESESAAATNENGSGYNIANDAVIPTPGPQDHRSHFGMLKQSWEMNYQEAAIYLQEGENNDKFFTHPRNPNALAAYLFAHNHLFYMVELLTGVLLMVLSLCEAPAVPSLRLDVYVHATLELLALVMVAFELCMKLRWLGFHTFIRHKRTMVKTCVLLLQFVEAIVVLVRQTSHLRVTRALRPIFLVDCRYCGAVRRNLRQIFQSLPPFIDILLLLLFFMVIFSILGFCLFSTNTADPYFNTLESSIVSLFVLLTTANFPDVMMPAYSRNRWSCVFFIVYLSIELYFIMNLLLAVVFDTFNGVEKMKFKSLLLHKRTAIDHAFQLLVSRQRPNGVSLKQFDGLMRFYQPRMSARDRFLTFKVLNQSGLSMLSLKDFYKFYEVIGLKWKARRSGEHWFDDLPHTTFLIFKGINVLVKSKAFQYAMYAVVAVNGVWILVETYMLNSGFSWSRSVPWSYIVFLTIYGVEMLLKITGLGPLAYFSSGWNLFDFFVTLSAFLGLIALAFNMEPFYFIVVLRPLQLLRLFKIKQRYRNVLDTMFELFPRMASLGLTLIIFYYSFAIVGMEFFAGVIYPNCCNTSTVADSYRQKNITMGNNTILDEGYYYLNNFNNILSSFVTLFELTVVNNWYITMEGVTSQTTHWSRLYFMTFYIVTMVVMTIIVAFILDAFVFRMNYSRKNREPVGDPEDENGIVFEAEVTQDEALATLELYKQTCPGGSNLNSLHGVLLSMERSGQSMLVYLGRRSRTKSDLSMKMYEEEIQEWYEEYSQENLLQPRRQLEAQMNCPTQEPADQDVQQSTQSIN</sequence>
<evidence type="ECO:0000256" key="24">
    <source>
        <dbReference type="SAM" id="Coils"/>
    </source>
</evidence>
<proteinExistence type="inferred from homology"/>
<comment type="function">
    <text evidence="21">Intracellular channel initially characterized as a non-selective Ca(2+)-permeable channel activated by NAADP (nicotinic acid adenine dinucleotide phosphate), it is also a voltage-gated highly-selective Na(+) channel activated directly by PI(3,5)P2 (phosphatidylinositol 3,5-bisphosphate) that senses pH changes and confers electrical excitability to organelles. Localizes to the early and recycling endosomes membranes where it plays a role in the uptake and processing of proteins and regulates organellar membrane excitability, membrane trafficking and pH homeostasis. Ion selectivity is not fixed but rather agonist-dependent and under defined ionic conditions, can be readily activated by both NAADP and PI(3,5)P2. Required for mTOR-dependent nutrient sensing.</text>
</comment>
<evidence type="ECO:0000256" key="25">
    <source>
        <dbReference type="SAM" id="Phobius"/>
    </source>
</evidence>
<protein>
    <recommendedName>
        <fullName evidence="23">Voltage-dependent calcium channel protein TPC1</fullName>
    </recommendedName>
</protein>
<dbReference type="GO" id="GO:0005248">
    <property type="term" value="F:voltage-gated sodium channel activity"/>
    <property type="evidence" value="ECO:0007669"/>
    <property type="project" value="UniProtKB-ARBA"/>
</dbReference>
<keyword evidence="12" id="KW-0851">Voltage-gated channel</keyword>
<keyword evidence="14 24" id="KW-0175">Coiled coil</keyword>
<accession>A0A9Q1D9Q8</accession>
<keyword evidence="6" id="KW-0109">Calcium transport</keyword>
<keyword evidence="9" id="KW-0677">Repeat</keyword>
<evidence type="ECO:0000313" key="27">
    <source>
        <dbReference type="EMBL" id="KAJ8263120.1"/>
    </source>
</evidence>
<dbReference type="FunFam" id="1.20.120.350:FF:000031">
    <property type="entry name" value="Two pore calcium channel protein 1"/>
    <property type="match status" value="1"/>
</dbReference>
<dbReference type="GO" id="GO:0036019">
    <property type="term" value="C:endolysosome"/>
    <property type="evidence" value="ECO:0007669"/>
    <property type="project" value="UniProtKB-ARBA"/>
</dbReference>
<dbReference type="Pfam" id="PF00520">
    <property type="entry name" value="Ion_trans"/>
    <property type="match status" value="2"/>
</dbReference>